<dbReference type="Pfam" id="PF01565">
    <property type="entry name" value="FAD_binding_4"/>
    <property type="match status" value="1"/>
</dbReference>
<evidence type="ECO:0000256" key="1">
    <source>
        <dbReference type="ARBA" id="ARBA00001974"/>
    </source>
</evidence>
<evidence type="ECO:0000256" key="2">
    <source>
        <dbReference type="ARBA" id="ARBA00005466"/>
    </source>
</evidence>
<dbReference type="EC" id="1.5.3.6" evidence="7"/>
<dbReference type="RefSeq" id="WP_224043258.1">
    <property type="nucleotide sequence ID" value="NZ_CAJZAH010000004.1"/>
</dbReference>
<dbReference type="InterPro" id="IPR006094">
    <property type="entry name" value="Oxid_FAD_bind_N"/>
</dbReference>
<dbReference type="Pfam" id="PF08031">
    <property type="entry name" value="BBE"/>
    <property type="match status" value="1"/>
</dbReference>
<dbReference type="PANTHER" id="PTHR42973">
    <property type="entry name" value="BINDING OXIDOREDUCTASE, PUTATIVE (AFU_ORTHOLOGUE AFUA_1G17690)-RELATED"/>
    <property type="match status" value="1"/>
</dbReference>
<feature type="domain" description="FAD-binding PCMH-type" evidence="6">
    <location>
        <begin position="39"/>
        <end position="209"/>
    </location>
</feature>
<dbReference type="Gene3D" id="3.40.462.20">
    <property type="match status" value="1"/>
</dbReference>
<dbReference type="InterPro" id="IPR006093">
    <property type="entry name" value="Oxy_OxRdtase_FAD_BS"/>
</dbReference>
<keyword evidence="8" id="KW-1185">Reference proteome</keyword>
<dbReference type="GO" id="GO:0018530">
    <property type="term" value="F:(R)-6-hydroxynicotine oxidase activity"/>
    <property type="evidence" value="ECO:0007669"/>
    <property type="project" value="UniProtKB-EC"/>
</dbReference>
<evidence type="ECO:0000259" key="6">
    <source>
        <dbReference type="PROSITE" id="PS51387"/>
    </source>
</evidence>
<dbReference type="Proteomes" id="UP000721236">
    <property type="component" value="Unassembled WGS sequence"/>
</dbReference>
<dbReference type="PANTHER" id="PTHR42973:SF39">
    <property type="entry name" value="FAD-BINDING PCMH-TYPE DOMAIN-CONTAINING PROTEIN"/>
    <property type="match status" value="1"/>
</dbReference>
<evidence type="ECO:0000313" key="8">
    <source>
        <dbReference type="Proteomes" id="UP000721236"/>
    </source>
</evidence>
<comment type="caution">
    <text evidence="7">The sequence shown here is derived from an EMBL/GenBank/DDBJ whole genome shotgun (WGS) entry which is preliminary data.</text>
</comment>
<evidence type="ECO:0000313" key="7">
    <source>
        <dbReference type="EMBL" id="CAG9179073.1"/>
    </source>
</evidence>
<comment type="similarity">
    <text evidence="2">Belongs to the oxygen-dependent FAD-linked oxidoreductase family.</text>
</comment>
<dbReference type="SUPFAM" id="SSF56176">
    <property type="entry name" value="FAD-binding/transporter-associated domain-like"/>
    <property type="match status" value="1"/>
</dbReference>
<dbReference type="InterPro" id="IPR016169">
    <property type="entry name" value="FAD-bd_PCMH_sub2"/>
</dbReference>
<organism evidence="7 8">
    <name type="scientific">Cupriavidus respiraculi</name>
    <dbReference type="NCBI Taxonomy" id="195930"/>
    <lineage>
        <taxon>Bacteria</taxon>
        <taxon>Pseudomonadati</taxon>
        <taxon>Pseudomonadota</taxon>
        <taxon>Betaproteobacteria</taxon>
        <taxon>Burkholderiales</taxon>
        <taxon>Burkholderiaceae</taxon>
        <taxon>Cupriavidus</taxon>
    </lineage>
</organism>
<dbReference type="InterPro" id="IPR050416">
    <property type="entry name" value="FAD-linked_Oxidoreductase"/>
</dbReference>
<dbReference type="InterPro" id="IPR016166">
    <property type="entry name" value="FAD-bd_PCMH"/>
</dbReference>
<dbReference type="InterPro" id="IPR012951">
    <property type="entry name" value="BBE"/>
</dbReference>
<gene>
    <name evidence="7" type="ORF">LMG21510_03679</name>
</gene>
<keyword evidence="3" id="KW-0285">Flavoprotein</keyword>
<comment type="cofactor">
    <cofactor evidence="1">
        <name>FAD</name>
        <dbReference type="ChEBI" id="CHEBI:57692"/>
    </cofactor>
</comment>
<evidence type="ECO:0000256" key="3">
    <source>
        <dbReference type="ARBA" id="ARBA00022630"/>
    </source>
</evidence>
<accession>A0ABM8XG07</accession>
<dbReference type="Gene3D" id="3.30.43.10">
    <property type="entry name" value="Uridine Diphospho-n-acetylenolpyruvylglucosamine Reductase, domain 2"/>
    <property type="match status" value="1"/>
</dbReference>
<dbReference type="SUPFAM" id="SSF55103">
    <property type="entry name" value="FAD-linked oxidases, C-terminal domain"/>
    <property type="match status" value="1"/>
</dbReference>
<dbReference type="InterPro" id="IPR036318">
    <property type="entry name" value="FAD-bd_PCMH-like_sf"/>
</dbReference>
<dbReference type="PROSITE" id="PS00862">
    <property type="entry name" value="OX2_COVAL_FAD"/>
    <property type="match status" value="1"/>
</dbReference>
<dbReference type="EMBL" id="CAJZAH010000004">
    <property type="protein sequence ID" value="CAG9179073.1"/>
    <property type="molecule type" value="Genomic_DNA"/>
</dbReference>
<sequence length="468" mass="50202">MTTVTKQTIDDWKATLRGTVFQPGDDGYEQARRIWNATVDRHPALIVRCAGVADIVAALRFAQGNGLRLAVRGGGHNIAGTALCDDGLVIDLSAMRSVRVDPASRMAWVEPGALLADLDHETQAFGLAVPLGINSTTGVAGLTLGGGFGWLSRKLGTTVDSLVAAEIVTADGAWHRVDADNEPELFWAIRGGGGNFGIVTLFQFALHAVGPEIYGGLVIYPLEQAAEVLPRYRAFIDAAPDDVTVWAVLRLAPPLPFLPPEVHGKPVIALASCYAGDPANGAQALDPIRHFAKPHGEHLGPMPYTAWQKAFDPLLTPGGRNYWKSHNFARLDDGLFRVVADAIASPPSPECEIFIGALGGQVGRVARDATAYAHRDANFVMNIHGRWADAADDQRCIAWTRGMFDALSPFALGTVYVNFLTEDEGARVNAAYGENYGRLAEVKRRYDPDNRFCGNQNIRPASAAGATA</sequence>
<reference evidence="7 8" key="1">
    <citation type="submission" date="2021-08" db="EMBL/GenBank/DDBJ databases">
        <authorList>
            <person name="Peeters C."/>
        </authorList>
    </citation>
    <scope>NUCLEOTIDE SEQUENCE [LARGE SCALE GENOMIC DNA]</scope>
    <source>
        <strain evidence="7 8">LMG 21510</strain>
    </source>
</reference>
<dbReference type="InterPro" id="IPR016164">
    <property type="entry name" value="FAD-linked_Oxase-like_C"/>
</dbReference>
<dbReference type="InterPro" id="IPR016167">
    <property type="entry name" value="FAD-bd_PCMH_sub1"/>
</dbReference>
<dbReference type="Gene3D" id="3.30.465.10">
    <property type="match status" value="1"/>
</dbReference>
<name>A0ABM8XG07_9BURK</name>
<evidence type="ECO:0000256" key="5">
    <source>
        <dbReference type="ARBA" id="ARBA00023002"/>
    </source>
</evidence>
<evidence type="ECO:0000256" key="4">
    <source>
        <dbReference type="ARBA" id="ARBA00022827"/>
    </source>
</evidence>
<keyword evidence="5 7" id="KW-0560">Oxidoreductase</keyword>
<protein>
    <submittedName>
        <fullName evidence="7">6-hydroxy-D-nicotine oxidase</fullName>
        <ecNumber evidence="7">1.5.3.6</ecNumber>
    </submittedName>
</protein>
<dbReference type="PROSITE" id="PS51387">
    <property type="entry name" value="FAD_PCMH"/>
    <property type="match status" value="1"/>
</dbReference>
<keyword evidence="4" id="KW-0274">FAD</keyword>
<proteinExistence type="inferred from homology"/>